<accession>A0ABT5C2T5</accession>
<name>A0ABT5C2T5_9BACT</name>
<organism evidence="1 2">
    <name type="scientific">Sorangium atrum</name>
    <dbReference type="NCBI Taxonomy" id="2995308"/>
    <lineage>
        <taxon>Bacteria</taxon>
        <taxon>Pseudomonadati</taxon>
        <taxon>Myxococcota</taxon>
        <taxon>Polyangia</taxon>
        <taxon>Polyangiales</taxon>
        <taxon>Polyangiaceae</taxon>
        <taxon>Sorangium</taxon>
    </lineage>
</organism>
<gene>
    <name evidence="1" type="ORF">POL72_20685</name>
</gene>
<reference evidence="1 2" key="1">
    <citation type="submission" date="2023-01" db="EMBL/GenBank/DDBJ databases">
        <title>Minimal conservation of predation-associated metabolite biosynthetic gene clusters underscores biosynthetic potential of Myxococcota including descriptions for ten novel species: Archangium lansinium sp. nov., Myxococcus landrumus sp. nov., Nannocystis bai.</title>
        <authorList>
            <person name="Ahearne A."/>
            <person name="Stevens C."/>
            <person name="Dowd S."/>
        </authorList>
    </citation>
    <scope>NUCLEOTIDE SEQUENCE [LARGE SCALE GENOMIC DNA]</scope>
    <source>
        <strain evidence="1 2">WIWO2</strain>
    </source>
</reference>
<evidence type="ECO:0000313" key="2">
    <source>
        <dbReference type="Proteomes" id="UP001217485"/>
    </source>
</evidence>
<evidence type="ECO:0000313" key="1">
    <source>
        <dbReference type="EMBL" id="MDC0680170.1"/>
    </source>
</evidence>
<keyword evidence="2" id="KW-1185">Reference proteome</keyword>
<proteinExistence type="predicted"/>
<dbReference type="RefSeq" id="WP_272097204.1">
    <property type="nucleotide sequence ID" value="NZ_JAQNDK010000002.1"/>
</dbReference>
<protein>
    <submittedName>
        <fullName evidence="1">Uncharacterized protein</fullName>
    </submittedName>
</protein>
<sequence length="206" mass="21828">MSYPAEGNSESVLAYVFWHWRRPETAAEEYERRQRAFHAALAAAPAPGFLRSFSVGLSGAPWAAGGGDAYEDWYLVQDFGALGALNEAAVSASRSAPHDAAAAVAGGGAGGLYRLRGGVALRAPGYAHWFGKPDGVSYGELFTRLTPILEQASAGLWMRQMVLGPGREFCLHAATSVSLPAPFDALVLPLRPAWPALDDTGMPPAR</sequence>
<dbReference type="EMBL" id="JAQNDK010000002">
    <property type="protein sequence ID" value="MDC0680170.1"/>
    <property type="molecule type" value="Genomic_DNA"/>
</dbReference>
<comment type="caution">
    <text evidence="1">The sequence shown here is derived from an EMBL/GenBank/DDBJ whole genome shotgun (WGS) entry which is preliminary data.</text>
</comment>
<dbReference type="Proteomes" id="UP001217485">
    <property type="component" value="Unassembled WGS sequence"/>
</dbReference>